<evidence type="ECO:0000256" key="8">
    <source>
        <dbReference type="ARBA" id="ARBA00023098"/>
    </source>
</evidence>
<dbReference type="Pfam" id="PF02666">
    <property type="entry name" value="PS_Dcarbxylase"/>
    <property type="match status" value="1"/>
</dbReference>
<dbReference type="InterPro" id="IPR033177">
    <property type="entry name" value="PSD-B"/>
</dbReference>
<dbReference type="UniPathway" id="UPA00558"/>
<dbReference type="InterPro" id="IPR051568">
    <property type="entry name" value="LZTR1/Attractin"/>
</dbReference>
<accession>A0A2P6NSX9</accession>
<comment type="cofactor">
    <cofactor evidence="1">
        <name>pyruvate</name>
        <dbReference type="ChEBI" id="CHEBI:15361"/>
    </cofactor>
</comment>
<dbReference type="Proteomes" id="UP000241769">
    <property type="component" value="Unassembled WGS sequence"/>
</dbReference>
<dbReference type="Gene3D" id="1.20.1280.50">
    <property type="match status" value="1"/>
</dbReference>
<evidence type="ECO:0000256" key="5">
    <source>
        <dbReference type="ARBA" id="ARBA00022516"/>
    </source>
</evidence>
<dbReference type="STRING" id="1890364.A0A2P6NSX9"/>
<evidence type="ECO:0000313" key="16">
    <source>
        <dbReference type="Proteomes" id="UP000241769"/>
    </source>
</evidence>
<comment type="pathway">
    <text evidence="2">Lipid metabolism.</text>
</comment>
<protein>
    <recommendedName>
        <fullName evidence="3">phosphatidylserine decarboxylase</fullName>
        <ecNumber evidence="3">4.1.1.65</ecNumber>
    </recommendedName>
</protein>
<sequence length="840" mass="95255">MSELINIPSEILYLILSFLDAPDLTRASATCHHLRKMAIKSWLWKQLCVSQWRDQFSSPIIVNTIRDSYATLDVDFWRRYYIQKYLLDLRQGTLTWTPVSLNQAAAGGSRLSPRFAHSGTVFGDRIIYIGGQLTSKHRHNDIFQYDTLKGKISLSRVRGNPPNISKHTAAIIGGIIYVFGGYDGLSARYELFSYDPVDNQWSTPKTFGECPTSRSNHCCAVLGGKMYIFGGLYRGQEEELIDSNDLYYLDTDTMTWHRPTVRGDIPEPRCGQKMVTVDNEIYMFGGGNGDSWSKKFNDVHVFHTHTNTWEKLITRGQPPDSTTFASVWSFGRFLFVFGGGRLSDTTAVSNDLFALDTVTRHWNRQKVEGDPPTPRDDSTTNIVGDTVYLMHGYKSGPIDEFWSIRMSGNFYRSVCGRDPPKKTLREHTNSPMLTFSPVLRNIGIKLFSPLLSRKDVQPINTTHPDLHQTHLLLHLFFTCLLCLFLGFSDPSQSPDDNLFHIQSDSCLQLAREITVLTTIGYGDRTSITSNIAPANPKGVQRRWRIPIRIPSIRKPPQLVRWDLLGVFLSFLWGAVNSRTLPPFFRVWVYRAWAYLFKVNLDEVPIPLEEFNTLRDFFSRPIKQGCSPVDAKVVSCGEVTQDLVTEVKGISYSISGFLGKDWETIKAGINSKLYHCVLYLAPGDYHRIHSPEQWLITGRRHFPGTLFPIAPSVGRLIPNLLALNERVALLGSRPDQGFYSLTAVGAYNVGSMSFKFDPAIRTNAVVRDWRNPNLRYFSMRGVGTYAYRMDYSHPIKADKGEEIGLFNLGSTVVLIFESRDFEFAVKTGDKVRMGQLLGKDL</sequence>
<evidence type="ECO:0000313" key="15">
    <source>
        <dbReference type="EMBL" id="PRP87056.1"/>
    </source>
</evidence>
<evidence type="ECO:0000256" key="6">
    <source>
        <dbReference type="ARBA" id="ARBA00022737"/>
    </source>
</evidence>
<evidence type="ECO:0000256" key="12">
    <source>
        <dbReference type="ARBA" id="ARBA00023317"/>
    </source>
</evidence>
<evidence type="ECO:0000256" key="13">
    <source>
        <dbReference type="ARBA" id="ARBA00024326"/>
    </source>
</evidence>
<keyword evidence="12" id="KW-0670">Pyruvate</keyword>
<proteinExistence type="predicted"/>
<evidence type="ECO:0000256" key="9">
    <source>
        <dbReference type="ARBA" id="ARBA00023209"/>
    </source>
</evidence>
<dbReference type="Gene3D" id="2.120.10.80">
    <property type="entry name" value="Kelch-type beta propeller"/>
    <property type="match status" value="2"/>
</dbReference>
<dbReference type="GO" id="GO:0004609">
    <property type="term" value="F:phosphatidylserine decarboxylase activity"/>
    <property type="evidence" value="ECO:0007669"/>
    <property type="project" value="UniProtKB-EC"/>
</dbReference>
<evidence type="ECO:0000256" key="2">
    <source>
        <dbReference type="ARBA" id="ARBA00005189"/>
    </source>
</evidence>
<keyword evidence="8" id="KW-0443">Lipid metabolism</keyword>
<dbReference type="InterPro" id="IPR001810">
    <property type="entry name" value="F-box_dom"/>
</dbReference>
<dbReference type="Pfam" id="PF24681">
    <property type="entry name" value="Kelch_KLHDC2_KLHL20_DRC7"/>
    <property type="match status" value="1"/>
</dbReference>
<dbReference type="NCBIfam" id="TIGR00163">
    <property type="entry name" value="PS_decarb"/>
    <property type="match status" value="1"/>
</dbReference>
<keyword evidence="4" id="KW-0880">Kelch repeat</keyword>
<dbReference type="InParanoid" id="A0A2P6NSX9"/>
<evidence type="ECO:0000259" key="14">
    <source>
        <dbReference type="PROSITE" id="PS50181"/>
    </source>
</evidence>
<dbReference type="EMBL" id="MDYQ01000023">
    <property type="protein sequence ID" value="PRP87056.1"/>
    <property type="molecule type" value="Genomic_DNA"/>
</dbReference>
<evidence type="ECO:0000256" key="7">
    <source>
        <dbReference type="ARBA" id="ARBA00022793"/>
    </source>
</evidence>
<evidence type="ECO:0000256" key="10">
    <source>
        <dbReference type="ARBA" id="ARBA00023239"/>
    </source>
</evidence>
<feature type="domain" description="F-box" evidence="14">
    <location>
        <begin position="1"/>
        <end position="47"/>
    </location>
</feature>
<keyword evidence="5" id="KW-0444">Lipid biosynthesis</keyword>
<dbReference type="PANTHER" id="PTHR46376:SF1">
    <property type="entry name" value="LEUCINE-ZIPPER-LIKE TRANSCRIPTIONAL REGULATOR 1"/>
    <property type="match status" value="1"/>
</dbReference>
<keyword evidence="7" id="KW-0210">Decarboxylase</keyword>
<dbReference type="EC" id="4.1.1.65" evidence="3"/>
<keyword evidence="9" id="KW-0594">Phospholipid biosynthesis</keyword>
<dbReference type="SMART" id="SM00256">
    <property type="entry name" value="FBOX"/>
    <property type="match status" value="1"/>
</dbReference>
<keyword evidence="11" id="KW-1208">Phospholipid metabolism</keyword>
<dbReference type="Pfam" id="PF12937">
    <property type="entry name" value="F-box-like"/>
    <property type="match status" value="1"/>
</dbReference>
<evidence type="ECO:0000256" key="11">
    <source>
        <dbReference type="ARBA" id="ARBA00023264"/>
    </source>
</evidence>
<dbReference type="OrthoDB" id="4330at2759"/>
<dbReference type="FunCoup" id="A0A2P6NSX9">
    <property type="interactions" value="28"/>
</dbReference>
<dbReference type="GO" id="GO:0005794">
    <property type="term" value="C:Golgi apparatus"/>
    <property type="evidence" value="ECO:0007669"/>
    <property type="project" value="TreeGrafter"/>
</dbReference>
<comment type="pathway">
    <text evidence="13">Phospholipid metabolism; phosphatidylethanolamine biosynthesis.</text>
</comment>
<name>A0A2P6NSX9_9EUKA</name>
<dbReference type="AlphaFoldDB" id="A0A2P6NSX9"/>
<dbReference type="PANTHER" id="PTHR46376">
    <property type="entry name" value="LEUCINE-ZIPPER-LIKE TRANSCRIPTIONAL REGULATOR 1"/>
    <property type="match status" value="1"/>
</dbReference>
<evidence type="ECO:0000256" key="4">
    <source>
        <dbReference type="ARBA" id="ARBA00022441"/>
    </source>
</evidence>
<keyword evidence="10" id="KW-0456">Lyase</keyword>
<evidence type="ECO:0000256" key="1">
    <source>
        <dbReference type="ARBA" id="ARBA00001928"/>
    </source>
</evidence>
<keyword evidence="6" id="KW-0677">Repeat</keyword>
<dbReference type="Pfam" id="PF01344">
    <property type="entry name" value="Kelch_1"/>
    <property type="match status" value="1"/>
</dbReference>
<dbReference type="InterPro" id="IPR015915">
    <property type="entry name" value="Kelch-typ_b-propeller"/>
</dbReference>
<dbReference type="InterPro" id="IPR003817">
    <property type="entry name" value="PS_Dcarbxylase"/>
</dbReference>
<dbReference type="SMART" id="SM00612">
    <property type="entry name" value="Kelch"/>
    <property type="match status" value="2"/>
</dbReference>
<dbReference type="CDD" id="cd22117">
    <property type="entry name" value="F-box_FBXL4"/>
    <property type="match status" value="1"/>
</dbReference>
<organism evidence="15 16">
    <name type="scientific">Planoprotostelium fungivorum</name>
    <dbReference type="NCBI Taxonomy" id="1890364"/>
    <lineage>
        <taxon>Eukaryota</taxon>
        <taxon>Amoebozoa</taxon>
        <taxon>Evosea</taxon>
        <taxon>Variosea</taxon>
        <taxon>Cavosteliida</taxon>
        <taxon>Cavosteliaceae</taxon>
        <taxon>Planoprotostelium</taxon>
    </lineage>
</organism>
<reference evidence="15 16" key="1">
    <citation type="journal article" date="2018" name="Genome Biol. Evol.">
        <title>Multiple Roots of Fruiting Body Formation in Amoebozoa.</title>
        <authorList>
            <person name="Hillmann F."/>
            <person name="Forbes G."/>
            <person name="Novohradska S."/>
            <person name="Ferling I."/>
            <person name="Riege K."/>
            <person name="Groth M."/>
            <person name="Westermann M."/>
            <person name="Marz M."/>
            <person name="Spaller T."/>
            <person name="Winckler T."/>
            <person name="Schaap P."/>
            <person name="Glockner G."/>
        </authorList>
    </citation>
    <scope>NUCLEOTIDE SEQUENCE [LARGE SCALE GENOMIC DNA]</scope>
    <source>
        <strain evidence="15 16">Jena</strain>
    </source>
</reference>
<dbReference type="PROSITE" id="PS50181">
    <property type="entry name" value="FBOX"/>
    <property type="match status" value="1"/>
</dbReference>
<evidence type="ECO:0000256" key="3">
    <source>
        <dbReference type="ARBA" id="ARBA00012243"/>
    </source>
</evidence>
<dbReference type="InterPro" id="IPR036047">
    <property type="entry name" value="F-box-like_dom_sf"/>
</dbReference>
<dbReference type="InterPro" id="IPR006652">
    <property type="entry name" value="Kelch_1"/>
</dbReference>
<gene>
    <name evidence="15" type="ORF">PROFUN_04792</name>
</gene>
<dbReference type="GO" id="GO:0006646">
    <property type="term" value="P:phosphatidylethanolamine biosynthetic process"/>
    <property type="evidence" value="ECO:0007669"/>
    <property type="project" value="UniProtKB-UniPathway"/>
</dbReference>
<dbReference type="SUPFAM" id="SSF81383">
    <property type="entry name" value="F-box domain"/>
    <property type="match status" value="1"/>
</dbReference>
<keyword evidence="16" id="KW-1185">Reference proteome</keyword>
<dbReference type="SUPFAM" id="SSF117281">
    <property type="entry name" value="Kelch motif"/>
    <property type="match status" value="1"/>
</dbReference>
<comment type="caution">
    <text evidence="15">The sequence shown here is derived from an EMBL/GenBank/DDBJ whole genome shotgun (WGS) entry which is preliminary data.</text>
</comment>